<dbReference type="AlphaFoldDB" id="A0A9D2VG73"/>
<gene>
    <name evidence="5" type="ORF">K8U84_05225</name>
</gene>
<dbReference type="PANTHER" id="PTHR33164">
    <property type="entry name" value="TRANSCRIPTIONAL REGULATOR, MARR FAMILY"/>
    <property type="match status" value="1"/>
</dbReference>
<dbReference type="PANTHER" id="PTHR33164:SF95">
    <property type="entry name" value="TRANSCRIPTIONAL REGULATOR"/>
    <property type="match status" value="1"/>
</dbReference>
<evidence type="ECO:0000313" key="5">
    <source>
        <dbReference type="EMBL" id="HJH23940.1"/>
    </source>
</evidence>
<dbReference type="SUPFAM" id="SSF46785">
    <property type="entry name" value="Winged helix' DNA-binding domain"/>
    <property type="match status" value="1"/>
</dbReference>
<dbReference type="GO" id="GO:0003700">
    <property type="term" value="F:DNA-binding transcription factor activity"/>
    <property type="evidence" value="ECO:0007669"/>
    <property type="project" value="InterPro"/>
</dbReference>
<reference evidence="5" key="1">
    <citation type="journal article" date="2021" name="PeerJ">
        <title>Extensive microbial diversity within the chicken gut microbiome revealed by metagenomics and culture.</title>
        <authorList>
            <person name="Gilroy R."/>
            <person name="Ravi A."/>
            <person name="Getino M."/>
            <person name="Pursley I."/>
            <person name="Horton D.L."/>
            <person name="Alikhan N.F."/>
            <person name="Baker D."/>
            <person name="Gharbi K."/>
            <person name="Hall N."/>
            <person name="Watson M."/>
            <person name="Adriaenssens E.M."/>
            <person name="Foster-Nyarko E."/>
            <person name="Jarju S."/>
            <person name="Secka A."/>
            <person name="Antonio M."/>
            <person name="Oren A."/>
            <person name="Chaudhuri R.R."/>
            <person name="La Ragione R."/>
            <person name="Hildebrand F."/>
            <person name="Pallen M.J."/>
        </authorList>
    </citation>
    <scope>NUCLEOTIDE SEQUENCE</scope>
    <source>
        <strain evidence="5">CHK175-13533</strain>
    </source>
</reference>
<dbReference type="RefSeq" id="WP_276830618.1">
    <property type="nucleotide sequence ID" value="NZ_DYTQ01000059.1"/>
</dbReference>
<evidence type="ECO:0000256" key="2">
    <source>
        <dbReference type="ARBA" id="ARBA00023125"/>
    </source>
</evidence>
<dbReference type="InterPro" id="IPR039422">
    <property type="entry name" value="MarR/SlyA-like"/>
</dbReference>
<dbReference type="SMART" id="SM00347">
    <property type="entry name" value="HTH_MARR"/>
    <property type="match status" value="1"/>
</dbReference>
<dbReference type="GO" id="GO:0003677">
    <property type="term" value="F:DNA binding"/>
    <property type="evidence" value="ECO:0007669"/>
    <property type="project" value="UniProtKB-KW"/>
</dbReference>
<dbReference type="EMBL" id="DYTQ01000059">
    <property type="protein sequence ID" value="HJH23940.1"/>
    <property type="molecule type" value="Genomic_DNA"/>
</dbReference>
<accession>A0A9D2VG73</accession>
<sequence>MSQEKIERHQLTHLYMQPGHLLRRAHQIAASIFHDELGNHITPIQYAVLRILKEHSGIDQVTLAGLVAIDTSTAASVALRLEEKGLLVRHIDPENRRQRKLHLTAEGIDFLEQAKDGIYRLENRIFTGLTNEEAQQFMVLLQKMVDANNALSRAPLIKPPKK</sequence>
<dbReference type="Pfam" id="PF01047">
    <property type="entry name" value="MarR"/>
    <property type="match status" value="1"/>
</dbReference>
<dbReference type="Proteomes" id="UP000700248">
    <property type="component" value="Unassembled WGS sequence"/>
</dbReference>
<comment type="caution">
    <text evidence="5">The sequence shown here is derived from an EMBL/GenBank/DDBJ whole genome shotgun (WGS) entry which is preliminary data.</text>
</comment>
<dbReference type="Gene3D" id="1.10.10.10">
    <property type="entry name" value="Winged helix-like DNA-binding domain superfamily/Winged helix DNA-binding domain"/>
    <property type="match status" value="1"/>
</dbReference>
<name>A0A9D2VG73_9BURK</name>
<evidence type="ECO:0000259" key="4">
    <source>
        <dbReference type="PROSITE" id="PS50995"/>
    </source>
</evidence>
<dbReference type="InterPro" id="IPR000835">
    <property type="entry name" value="HTH_MarR-typ"/>
</dbReference>
<dbReference type="PROSITE" id="PS50995">
    <property type="entry name" value="HTH_MARR_2"/>
    <property type="match status" value="1"/>
</dbReference>
<dbReference type="PROSITE" id="PS01117">
    <property type="entry name" value="HTH_MARR_1"/>
    <property type="match status" value="1"/>
</dbReference>
<evidence type="ECO:0000256" key="1">
    <source>
        <dbReference type="ARBA" id="ARBA00023015"/>
    </source>
</evidence>
<feature type="domain" description="HTH marR-type" evidence="4">
    <location>
        <begin position="8"/>
        <end position="146"/>
    </location>
</feature>
<dbReference type="InterPro" id="IPR036390">
    <property type="entry name" value="WH_DNA-bd_sf"/>
</dbReference>
<reference evidence="5" key="2">
    <citation type="submission" date="2021-09" db="EMBL/GenBank/DDBJ databases">
        <authorList>
            <person name="Gilroy R."/>
        </authorList>
    </citation>
    <scope>NUCLEOTIDE SEQUENCE</scope>
    <source>
        <strain evidence="5">CHK175-13533</strain>
    </source>
</reference>
<keyword evidence="1" id="KW-0805">Transcription regulation</keyword>
<proteinExistence type="predicted"/>
<keyword evidence="3" id="KW-0804">Transcription</keyword>
<evidence type="ECO:0000256" key="3">
    <source>
        <dbReference type="ARBA" id="ARBA00023163"/>
    </source>
</evidence>
<dbReference type="InterPro" id="IPR036388">
    <property type="entry name" value="WH-like_DNA-bd_sf"/>
</dbReference>
<protein>
    <submittedName>
        <fullName evidence="5">MarR family transcriptional regulator</fullName>
    </submittedName>
</protein>
<dbReference type="GO" id="GO:0006950">
    <property type="term" value="P:response to stress"/>
    <property type="evidence" value="ECO:0007669"/>
    <property type="project" value="TreeGrafter"/>
</dbReference>
<dbReference type="InterPro" id="IPR023187">
    <property type="entry name" value="Tscrpt_reg_MarR-type_CS"/>
</dbReference>
<dbReference type="PRINTS" id="PR00598">
    <property type="entry name" value="HTHMARR"/>
</dbReference>
<organism evidence="5 6">
    <name type="scientific">Paenalcaligenes hominis</name>
    <dbReference type="NCBI Taxonomy" id="643674"/>
    <lineage>
        <taxon>Bacteria</taxon>
        <taxon>Pseudomonadati</taxon>
        <taxon>Pseudomonadota</taxon>
        <taxon>Betaproteobacteria</taxon>
        <taxon>Burkholderiales</taxon>
        <taxon>Alcaligenaceae</taxon>
        <taxon>Paenalcaligenes</taxon>
    </lineage>
</organism>
<keyword evidence="2" id="KW-0238">DNA-binding</keyword>
<evidence type="ECO:0000313" key="6">
    <source>
        <dbReference type="Proteomes" id="UP000700248"/>
    </source>
</evidence>